<keyword evidence="6 7" id="KW-0472">Membrane</keyword>
<dbReference type="PANTHER" id="PTHR43394:SF1">
    <property type="entry name" value="ATP-BINDING CASSETTE SUB-FAMILY B MEMBER 10, MITOCHONDRIAL"/>
    <property type="match status" value="1"/>
</dbReference>
<evidence type="ECO:0000313" key="13">
    <source>
        <dbReference type="Proteomes" id="UP000216316"/>
    </source>
</evidence>
<keyword evidence="13" id="KW-1185">Reference proteome</keyword>
<feature type="transmembrane region" description="Helical" evidence="7">
    <location>
        <begin position="263"/>
        <end position="284"/>
    </location>
</feature>
<dbReference type="InterPro" id="IPR025662">
    <property type="entry name" value="Sigma_54_int_dom_ATP-bd_1"/>
</dbReference>
<evidence type="ECO:0000256" key="2">
    <source>
        <dbReference type="ARBA" id="ARBA00022692"/>
    </source>
</evidence>
<evidence type="ECO:0000313" key="11">
    <source>
        <dbReference type="EMBL" id="OYR92595.1"/>
    </source>
</evidence>
<evidence type="ECO:0000313" key="12">
    <source>
        <dbReference type="Proteomes" id="UP000215828"/>
    </source>
</evidence>
<dbReference type="Pfam" id="PF00005">
    <property type="entry name" value="ABC_tran"/>
    <property type="match status" value="1"/>
</dbReference>
<feature type="transmembrane region" description="Helical" evidence="7">
    <location>
        <begin position="125"/>
        <end position="143"/>
    </location>
</feature>
<proteinExistence type="predicted"/>
<comment type="caution">
    <text evidence="11">The sequence shown here is derived from an EMBL/GenBank/DDBJ whole genome shotgun (WGS) entry which is preliminary data.</text>
</comment>
<comment type="subcellular location">
    <subcellularLocation>
        <location evidence="1">Cell membrane</location>
        <topology evidence="1">Multi-pass membrane protein</topology>
    </subcellularLocation>
</comment>
<dbReference type="InterPro" id="IPR003593">
    <property type="entry name" value="AAA+_ATPase"/>
</dbReference>
<dbReference type="GO" id="GO:0015421">
    <property type="term" value="F:ABC-type oligopeptide transporter activity"/>
    <property type="evidence" value="ECO:0007669"/>
    <property type="project" value="TreeGrafter"/>
</dbReference>
<evidence type="ECO:0000259" key="8">
    <source>
        <dbReference type="PROSITE" id="PS50893"/>
    </source>
</evidence>
<evidence type="ECO:0000256" key="6">
    <source>
        <dbReference type="ARBA" id="ARBA00023136"/>
    </source>
</evidence>
<evidence type="ECO:0000256" key="7">
    <source>
        <dbReference type="SAM" id="Phobius"/>
    </source>
</evidence>
<dbReference type="InterPro" id="IPR036640">
    <property type="entry name" value="ABC1_TM_sf"/>
</dbReference>
<reference evidence="11 12" key="1">
    <citation type="submission" date="2017-04" db="EMBL/GenBank/DDBJ databases">
        <authorList>
            <person name="Afonso C.L."/>
            <person name="Miller P.J."/>
            <person name="Scott M.A."/>
            <person name="Spackman E."/>
            <person name="Goraichik I."/>
            <person name="Dimitrov K.M."/>
            <person name="Suarez D.L."/>
            <person name="Swayne D.E."/>
        </authorList>
    </citation>
    <scope>NUCLEOTIDE SEQUENCE [LARGE SCALE GENOMIC DNA]</scope>
    <source>
        <strain evidence="11 12">609q</strain>
    </source>
</reference>
<protein>
    <submittedName>
        <fullName evidence="11">Glutathione/cysteine ABC transporter ATP-binding protein</fullName>
    </submittedName>
</protein>
<evidence type="ECO:0000256" key="3">
    <source>
        <dbReference type="ARBA" id="ARBA00022741"/>
    </source>
</evidence>
<feature type="transmembrane region" description="Helical" evidence="7">
    <location>
        <begin position="149"/>
        <end position="167"/>
    </location>
</feature>
<dbReference type="SUPFAM" id="SSF52540">
    <property type="entry name" value="P-loop containing nucleoside triphosphate hydrolases"/>
    <property type="match status" value="1"/>
</dbReference>
<sequence>MTFKELIKSNIPRSILIIALYILYAIAGALGEYLFKNSLNNILKGNLNGYIYWTFIQAGMEIGAAILLPIATIAFTKQTQSYLHHIREDIMQHYYNTSNDEKVSEMQNQLTGNLKMLTTDFATPWVSILSGVLEMFISIGILLKMNWSLVLVSAILLGINFLIPKIMEKKTAQAAKKVNVKNEKLFNAIEHWLGGLQELRRFSAYGRLKKQLHQASDDYVKASKESCKYNTISYLLNGWANALAQAGLVFFAGILFINRALSFGEFAVAGSFGFTVFSAIWEITSAITQIKSTKELRQEISELRHNEKRPVNASAYGVSVKDLKTSYDQGETISYPDFTIKAGEKVLLTGDSGTGKSTLFKVLLGKLKAQNGIVTYLDKNNQPLENATVGYLPQDPIVFPVSIKDNITMFTEKLEHQVLNVVNKVQLSTDLAKMPAGVDTIVDLKNENLSGGQRQKVVLARSEIHRQPFVLMDEVTSAIDQKATEKIIDELLNTDQTILMIAHNFTPELKAKFDHEIKLEKKGVPRK</sequence>
<dbReference type="PANTHER" id="PTHR43394">
    <property type="entry name" value="ATP-DEPENDENT PERMEASE MDL1, MITOCHONDRIAL"/>
    <property type="match status" value="1"/>
</dbReference>
<dbReference type="RefSeq" id="WP_094516741.1">
    <property type="nucleotide sequence ID" value="NZ_NGNV01000044.1"/>
</dbReference>
<feature type="transmembrane region" description="Helical" evidence="7">
    <location>
        <begin position="234"/>
        <end position="257"/>
    </location>
</feature>
<feature type="transmembrane region" description="Helical" evidence="7">
    <location>
        <begin position="12"/>
        <end position="30"/>
    </location>
</feature>
<dbReference type="InterPro" id="IPR027417">
    <property type="entry name" value="P-loop_NTPase"/>
</dbReference>
<dbReference type="InterPro" id="IPR039421">
    <property type="entry name" value="Type_1_exporter"/>
</dbReference>
<gene>
    <name evidence="10" type="ORF">CBF53_07560</name>
    <name evidence="11" type="ORF">CBF70_03220</name>
</gene>
<evidence type="ECO:0000256" key="5">
    <source>
        <dbReference type="ARBA" id="ARBA00022989"/>
    </source>
</evidence>
<dbReference type="InterPro" id="IPR011527">
    <property type="entry name" value="ABC1_TM_dom"/>
</dbReference>
<dbReference type="PROSITE" id="PS50893">
    <property type="entry name" value="ABC_TRANSPORTER_2"/>
    <property type="match status" value="1"/>
</dbReference>
<keyword evidence="5 7" id="KW-1133">Transmembrane helix</keyword>
<reference evidence="12 13" key="3">
    <citation type="submission" date="2017-09" db="EMBL/GenBank/DDBJ databases">
        <title>Tripartite evolution among Lactobacillus johnsonii, Lactobacillus taiwanensis, Lactobacillus reuteri and their rodent host.</title>
        <authorList>
            <person name="Wang T."/>
            <person name="Knowles S."/>
            <person name="Cheng C."/>
        </authorList>
    </citation>
    <scope>NUCLEOTIDE SEQUENCE [LARGE SCALE GENOMIC DNA]</scope>
    <source>
        <strain evidence="11 12">609q</strain>
        <strain evidence="10 13">609u</strain>
    </source>
</reference>
<feature type="domain" description="ABC transporter" evidence="8">
    <location>
        <begin position="318"/>
        <end position="527"/>
    </location>
</feature>
<evidence type="ECO:0000256" key="1">
    <source>
        <dbReference type="ARBA" id="ARBA00004651"/>
    </source>
</evidence>
<dbReference type="SMART" id="SM00382">
    <property type="entry name" value="AAA"/>
    <property type="match status" value="1"/>
</dbReference>
<reference evidence="10 13" key="2">
    <citation type="submission" date="2017-05" db="EMBL/GenBank/DDBJ databases">
        <authorList>
            <person name="Lin X.B."/>
            <person name="Stothard P."/>
            <person name="Tasseva G."/>
            <person name="Walter J."/>
        </authorList>
    </citation>
    <scope>NUCLEOTIDE SEQUENCE [LARGE SCALE GENOMIC DNA]</scope>
    <source>
        <strain evidence="10 13">609u</strain>
    </source>
</reference>
<evidence type="ECO:0000313" key="10">
    <source>
        <dbReference type="EMBL" id="OYR87305.1"/>
    </source>
</evidence>
<dbReference type="EMBL" id="NGNV01000044">
    <property type="protein sequence ID" value="OYR87305.1"/>
    <property type="molecule type" value="Genomic_DNA"/>
</dbReference>
<dbReference type="Gene3D" id="1.20.1560.10">
    <property type="entry name" value="ABC transporter type 1, transmembrane domain"/>
    <property type="match status" value="1"/>
</dbReference>
<name>A0A256LGL6_9LACO</name>
<keyword evidence="3" id="KW-0547">Nucleotide-binding</keyword>
<dbReference type="AlphaFoldDB" id="A0A256LGL6"/>
<dbReference type="GO" id="GO:0005524">
    <property type="term" value="F:ATP binding"/>
    <property type="evidence" value="ECO:0007669"/>
    <property type="project" value="UniProtKB-KW"/>
</dbReference>
<dbReference type="Gene3D" id="3.40.50.300">
    <property type="entry name" value="P-loop containing nucleotide triphosphate hydrolases"/>
    <property type="match status" value="1"/>
</dbReference>
<dbReference type="SUPFAM" id="SSF90123">
    <property type="entry name" value="ABC transporter transmembrane region"/>
    <property type="match status" value="1"/>
</dbReference>
<dbReference type="Proteomes" id="UP000215828">
    <property type="component" value="Unassembled WGS sequence"/>
</dbReference>
<dbReference type="GO" id="GO:0016887">
    <property type="term" value="F:ATP hydrolysis activity"/>
    <property type="evidence" value="ECO:0007669"/>
    <property type="project" value="InterPro"/>
</dbReference>
<feature type="domain" description="ABC transmembrane type-1" evidence="9">
    <location>
        <begin position="15"/>
        <end position="292"/>
    </location>
</feature>
<keyword evidence="2 7" id="KW-0812">Transmembrane</keyword>
<dbReference type="InterPro" id="IPR003439">
    <property type="entry name" value="ABC_transporter-like_ATP-bd"/>
</dbReference>
<dbReference type="GO" id="GO:0005886">
    <property type="term" value="C:plasma membrane"/>
    <property type="evidence" value="ECO:0007669"/>
    <property type="project" value="UniProtKB-SubCell"/>
</dbReference>
<dbReference type="Proteomes" id="UP000216316">
    <property type="component" value="Unassembled WGS sequence"/>
</dbReference>
<dbReference type="PROSITE" id="PS00675">
    <property type="entry name" value="SIGMA54_INTERACT_1"/>
    <property type="match status" value="1"/>
</dbReference>
<organism evidence="11 12">
    <name type="scientific">Lactobacillus taiwanensis</name>
    <dbReference type="NCBI Taxonomy" id="508451"/>
    <lineage>
        <taxon>Bacteria</taxon>
        <taxon>Bacillati</taxon>
        <taxon>Bacillota</taxon>
        <taxon>Bacilli</taxon>
        <taxon>Lactobacillales</taxon>
        <taxon>Lactobacillaceae</taxon>
        <taxon>Lactobacillus</taxon>
    </lineage>
</organism>
<feature type="transmembrane region" description="Helical" evidence="7">
    <location>
        <begin position="50"/>
        <end position="75"/>
    </location>
</feature>
<dbReference type="Pfam" id="PF00664">
    <property type="entry name" value="ABC_membrane"/>
    <property type="match status" value="1"/>
</dbReference>
<keyword evidence="4 11" id="KW-0067">ATP-binding</keyword>
<dbReference type="PROSITE" id="PS50929">
    <property type="entry name" value="ABC_TM1F"/>
    <property type="match status" value="1"/>
</dbReference>
<evidence type="ECO:0000259" key="9">
    <source>
        <dbReference type="PROSITE" id="PS50929"/>
    </source>
</evidence>
<accession>A0A256LGL6</accession>
<dbReference type="EMBL" id="NGNX01000009">
    <property type="protein sequence ID" value="OYR92595.1"/>
    <property type="molecule type" value="Genomic_DNA"/>
</dbReference>
<evidence type="ECO:0000256" key="4">
    <source>
        <dbReference type="ARBA" id="ARBA00022840"/>
    </source>
</evidence>